<gene>
    <name evidence="2" type="ORF">CANVERA_P0857</name>
</gene>
<dbReference type="InterPro" id="IPR005225">
    <property type="entry name" value="Small_GTP-bd"/>
</dbReference>
<dbReference type="AlphaFoldDB" id="A0A9W4TVC5"/>
<comment type="caution">
    <text evidence="2">The sequence shown here is derived from an EMBL/GenBank/DDBJ whole genome shotgun (WGS) entry which is preliminary data.</text>
</comment>
<dbReference type="GO" id="GO:0005739">
    <property type="term" value="C:mitochondrion"/>
    <property type="evidence" value="ECO:0007669"/>
    <property type="project" value="TreeGrafter"/>
</dbReference>
<accession>A0A9W4TVC5</accession>
<dbReference type="PANTHER" id="PTHR42714">
    <property type="entry name" value="TRNA MODIFICATION GTPASE GTPBP3"/>
    <property type="match status" value="1"/>
</dbReference>
<proteinExistence type="predicted"/>
<feature type="domain" description="TrmE-type G" evidence="1">
    <location>
        <begin position="103"/>
        <end position="237"/>
    </location>
</feature>
<reference evidence="2" key="1">
    <citation type="submission" date="2022-12" db="EMBL/GenBank/DDBJ databases">
        <authorList>
            <person name="Brejova B."/>
        </authorList>
    </citation>
    <scope>NUCLEOTIDE SEQUENCE</scope>
</reference>
<keyword evidence="3" id="KW-1185">Reference proteome</keyword>
<protein>
    <recommendedName>
        <fullName evidence="1">TrmE-type G domain-containing protein</fullName>
    </recommendedName>
</protein>
<dbReference type="GO" id="GO:0030488">
    <property type="term" value="P:tRNA methylation"/>
    <property type="evidence" value="ECO:0007669"/>
    <property type="project" value="TreeGrafter"/>
</dbReference>
<organism evidence="2 3">
    <name type="scientific">Candida verbasci</name>
    <dbReference type="NCBI Taxonomy" id="1227364"/>
    <lineage>
        <taxon>Eukaryota</taxon>
        <taxon>Fungi</taxon>
        <taxon>Dikarya</taxon>
        <taxon>Ascomycota</taxon>
        <taxon>Saccharomycotina</taxon>
        <taxon>Pichiomycetes</taxon>
        <taxon>Debaryomycetaceae</taxon>
        <taxon>Candida/Lodderomyces clade</taxon>
        <taxon>Candida</taxon>
    </lineage>
</organism>
<dbReference type="PANTHER" id="PTHR42714:SF2">
    <property type="entry name" value="TRNA MODIFICATION GTPASE GTPBP3, MITOCHONDRIAL"/>
    <property type="match status" value="1"/>
</dbReference>
<dbReference type="GO" id="GO:0002098">
    <property type="term" value="P:tRNA wobble uridine modification"/>
    <property type="evidence" value="ECO:0007669"/>
    <property type="project" value="TreeGrafter"/>
</dbReference>
<dbReference type="CDD" id="cd04164">
    <property type="entry name" value="trmE"/>
    <property type="match status" value="1"/>
</dbReference>
<dbReference type="InterPro" id="IPR031168">
    <property type="entry name" value="G_TrmE"/>
</dbReference>
<evidence type="ECO:0000259" key="1">
    <source>
        <dbReference type="PROSITE" id="PS51709"/>
    </source>
</evidence>
<sequence length="237" mass="26344">MNNKLNLVELEGISDSINAETESQRLASLSSITGKATNEFNKWRQDILNNIALLTIIIDFAEDQELDKNKMLFNSVDTSIRELDKEIRNYLFKVRSSEILLKGIQLVLLGPPNAGKSSILNILANKEAAIVSDIAGTTRDVIDIPLEIQGYKVVLGDTAGIRSLDNADTIEKEGIKRAKAKSLSADFIIVVLDPTNNDVLDLKDHLKELIKLDKKLVIVLNKQDLHEGDQVKSQEKQ</sequence>
<dbReference type="NCBIfam" id="TIGR00231">
    <property type="entry name" value="small_GTP"/>
    <property type="match status" value="1"/>
</dbReference>
<evidence type="ECO:0000313" key="2">
    <source>
        <dbReference type="EMBL" id="CAI5756341.1"/>
    </source>
</evidence>
<dbReference type="PROSITE" id="PS51709">
    <property type="entry name" value="G_TRME"/>
    <property type="match status" value="1"/>
</dbReference>
<name>A0A9W4TVC5_9ASCO</name>
<dbReference type="Pfam" id="PF01926">
    <property type="entry name" value="MMR_HSR1"/>
    <property type="match status" value="1"/>
</dbReference>
<dbReference type="EMBL" id="CANTUO010000001">
    <property type="protein sequence ID" value="CAI5756341.1"/>
    <property type="molecule type" value="Genomic_DNA"/>
</dbReference>
<evidence type="ECO:0000313" key="3">
    <source>
        <dbReference type="Proteomes" id="UP001152885"/>
    </source>
</evidence>
<dbReference type="Proteomes" id="UP001152885">
    <property type="component" value="Unassembled WGS sequence"/>
</dbReference>
<dbReference type="InterPro" id="IPR006073">
    <property type="entry name" value="GTP-bd"/>
</dbReference>
<dbReference type="GO" id="GO:0005525">
    <property type="term" value="F:GTP binding"/>
    <property type="evidence" value="ECO:0007669"/>
    <property type="project" value="InterPro"/>
</dbReference>
<dbReference type="SUPFAM" id="SSF52540">
    <property type="entry name" value="P-loop containing nucleoside triphosphate hydrolases"/>
    <property type="match status" value="1"/>
</dbReference>
<dbReference type="InterPro" id="IPR027417">
    <property type="entry name" value="P-loop_NTPase"/>
</dbReference>
<dbReference type="Gene3D" id="3.40.50.300">
    <property type="entry name" value="P-loop containing nucleotide triphosphate hydrolases"/>
    <property type="match status" value="1"/>
</dbReference>
<dbReference type="OrthoDB" id="188276at2759"/>